<evidence type="ECO:0000256" key="1">
    <source>
        <dbReference type="ARBA" id="ARBA00004651"/>
    </source>
</evidence>
<evidence type="ECO:0000256" key="6">
    <source>
        <dbReference type="ARBA" id="ARBA00023136"/>
    </source>
</evidence>
<evidence type="ECO:0000256" key="2">
    <source>
        <dbReference type="ARBA" id="ARBA00022475"/>
    </source>
</evidence>
<organism evidence="12 13">
    <name type="scientific">Rhodoferax koreensis</name>
    <dbReference type="NCBI Taxonomy" id="1842727"/>
    <lineage>
        <taxon>Bacteria</taxon>
        <taxon>Pseudomonadati</taxon>
        <taxon>Pseudomonadota</taxon>
        <taxon>Betaproteobacteria</taxon>
        <taxon>Burkholderiales</taxon>
        <taxon>Comamonadaceae</taxon>
        <taxon>Rhodoferax</taxon>
    </lineage>
</organism>
<evidence type="ECO:0000256" key="7">
    <source>
        <dbReference type="ARBA" id="ARBA00029447"/>
    </source>
</evidence>
<feature type="domain" description="HAMP" evidence="11">
    <location>
        <begin position="64"/>
        <end position="109"/>
    </location>
</feature>
<dbReference type="Proteomes" id="UP000186609">
    <property type="component" value="Chromosome"/>
</dbReference>
<evidence type="ECO:0000259" key="10">
    <source>
        <dbReference type="PROSITE" id="PS50111"/>
    </source>
</evidence>
<keyword evidence="13" id="KW-1185">Reference proteome</keyword>
<dbReference type="InterPro" id="IPR033480">
    <property type="entry name" value="sCache_2"/>
</dbReference>
<dbReference type="PRINTS" id="PR00260">
    <property type="entry name" value="CHEMTRNSDUCR"/>
</dbReference>
<dbReference type="InterPro" id="IPR051310">
    <property type="entry name" value="MCP_chemotaxis"/>
</dbReference>
<dbReference type="Gene3D" id="1.10.287.950">
    <property type="entry name" value="Methyl-accepting chemotaxis protein"/>
    <property type="match status" value="1"/>
</dbReference>
<evidence type="ECO:0000256" key="8">
    <source>
        <dbReference type="PROSITE-ProRule" id="PRU00284"/>
    </source>
</evidence>
<keyword evidence="4 9" id="KW-0812">Transmembrane</keyword>
<evidence type="ECO:0000256" key="4">
    <source>
        <dbReference type="ARBA" id="ARBA00022692"/>
    </source>
</evidence>
<evidence type="ECO:0000256" key="5">
    <source>
        <dbReference type="ARBA" id="ARBA00022989"/>
    </source>
</evidence>
<dbReference type="GO" id="GO:0004888">
    <property type="term" value="F:transmembrane signaling receptor activity"/>
    <property type="evidence" value="ECO:0007669"/>
    <property type="project" value="InterPro"/>
</dbReference>
<evidence type="ECO:0000256" key="3">
    <source>
        <dbReference type="ARBA" id="ARBA00022481"/>
    </source>
</evidence>
<dbReference type="GO" id="GO:0005886">
    <property type="term" value="C:plasma membrane"/>
    <property type="evidence" value="ECO:0007669"/>
    <property type="project" value="UniProtKB-SubCell"/>
</dbReference>
<keyword evidence="2" id="KW-1003">Cell membrane</keyword>
<reference evidence="12 13" key="1">
    <citation type="submission" date="2017-01" db="EMBL/GenBank/DDBJ databases">
        <authorList>
            <person name="Mah S.A."/>
            <person name="Swanson W.J."/>
            <person name="Moy G.W."/>
            <person name="Vacquier V.D."/>
        </authorList>
    </citation>
    <scope>NUCLEOTIDE SEQUENCE [LARGE SCALE GENOMIC DNA]</scope>
    <source>
        <strain evidence="12 13">DCY110</strain>
    </source>
</reference>
<dbReference type="GO" id="GO:0007165">
    <property type="term" value="P:signal transduction"/>
    <property type="evidence" value="ECO:0007669"/>
    <property type="project" value="UniProtKB-KW"/>
</dbReference>
<dbReference type="SUPFAM" id="SSF58104">
    <property type="entry name" value="Methyl-accepting chemotaxis protein (MCP) signaling domain"/>
    <property type="match status" value="1"/>
</dbReference>
<keyword evidence="6 9" id="KW-0472">Membrane</keyword>
<dbReference type="InterPro" id="IPR004090">
    <property type="entry name" value="Chemotax_Me-accpt_rcpt"/>
</dbReference>
<evidence type="ECO:0000256" key="9">
    <source>
        <dbReference type="SAM" id="Phobius"/>
    </source>
</evidence>
<dbReference type="CDD" id="cd11386">
    <property type="entry name" value="MCP_signal"/>
    <property type="match status" value="1"/>
</dbReference>
<keyword evidence="8" id="KW-0807">Transducer</keyword>
<keyword evidence="5 9" id="KW-1133">Transmembrane helix</keyword>
<proteinExistence type="inferred from homology"/>
<dbReference type="Pfam" id="PF17200">
    <property type="entry name" value="sCache_2"/>
    <property type="match status" value="1"/>
</dbReference>
<name>A0A1P8JYV2_9BURK</name>
<dbReference type="EMBL" id="CP019236">
    <property type="protein sequence ID" value="APW38936.1"/>
    <property type="molecule type" value="Genomic_DNA"/>
</dbReference>
<evidence type="ECO:0000313" key="12">
    <source>
        <dbReference type="EMBL" id="APW38936.1"/>
    </source>
</evidence>
<dbReference type="GO" id="GO:0006935">
    <property type="term" value="P:chemotaxis"/>
    <property type="evidence" value="ECO:0007669"/>
    <property type="project" value="InterPro"/>
</dbReference>
<dbReference type="PANTHER" id="PTHR43531">
    <property type="entry name" value="PROTEIN ICFG"/>
    <property type="match status" value="1"/>
</dbReference>
<dbReference type="InterPro" id="IPR003660">
    <property type="entry name" value="HAMP_dom"/>
</dbReference>
<gene>
    <name evidence="12" type="ORF">RD110_18425</name>
</gene>
<dbReference type="PROSITE" id="PS50885">
    <property type="entry name" value="HAMP"/>
    <property type="match status" value="1"/>
</dbReference>
<evidence type="ECO:0000259" key="11">
    <source>
        <dbReference type="PROSITE" id="PS50885"/>
    </source>
</evidence>
<dbReference type="FunFam" id="1.10.287.950:FF:000001">
    <property type="entry name" value="Methyl-accepting chemotaxis sensory transducer"/>
    <property type="match status" value="1"/>
</dbReference>
<feature type="domain" description="Methyl-accepting transducer" evidence="10">
    <location>
        <begin position="114"/>
        <end position="343"/>
    </location>
</feature>
<dbReference type="STRING" id="1842727.RD110_18425"/>
<protein>
    <submittedName>
        <fullName evidence="12">Chemotaxis protein</fullName>
    </submittedName>
</protein>
<dbReference type="PANTHER" id="PTHR43531:SF14">
    <property type="entry name" value="METHYL-ACCEPTING CHEMOTAXIS PROTEIN I-RELATED"/>
    <property type="match status" value="1"/>
</dbReference>
<sequence length="492" mass="51630">MRRLRLGAKFGSIAFAVAAVLAGAVFAPPAAEAPVWIAVLLLAGATVIGYLMAAFYLSFSADFDAIVQVMQQATQGDLRAQARIHGRDELAGMSALMDRMVLTLSAMVADIRSNAALVAHAGQSLATGNRELADRTEQQAANLEQTAASVEQLSSTVQQNAQTAQAANGRAGQLRQASATGADAMDRAVASVEGIQHSARRMGEIIGVIDGIAFQTNILALNAAVEAARAGEQGRGFAVVAAEVRMLAQRSSASAREIRELIGTSATQVEGSAALIRTAGGSIQQMASGIRGVTGSMAEISASSTEQSVGLAEITSAVRQLDQITQRNAQMVEQAVEQAVRLEGRASTLSRAVSAFQLQQGTADEAMALVQRALHERRGQPLAQFLRSITDPARRFFDRDMYVFVLDAAGTYLAFGGNPAKVGTRVQDIAGIDGDRLLAAIVDQASVEPGWVEYDIVNPMSGAVQTKMSFVEEVDGVYVGCGVYKSLAARAA</sequence>
<dbReference type="Pfam" id="PF00015">
    <property type="entry name" value="MCPsignal"/>
    <property type="match status" value="1"/>
</dbReference>
<feature type="transmembrane region" description="Helical" evidence="9">
    <location>
        <begin position="36"/>
        <end position="57"/>
    </location>
</feature>
<keyword evidence="3" id="KW-0488">Methylation</keyword>
<dbReference type="InterPro" id="IPR004089">
    <property type="entry name" value="MCPsignal_dom"/>
</dbReference>
<evidence type="ECO:0000313" key="13">
    <source>
        <dbReference type="Proteomes" id="UP000186609"/>
    </source>
</evidence>
<accession>A0A1P8JYV2</accession>
<dbReference type="PROSITE" id="PS50111">
    <property type="entry name" value="CHEMOTAXIS_TRANSDUC_2"/>
    <property type="match status" value="1"/>
</dbReference>
<dbReference type="KEGG" id="rhy:RD110_18425"/>
<dbReference type="SMART" id="SM00283">
    <property type="entry name" value="MA"/>
    <property type="match status" value="1"/>
</dbReference>
<dbReference type="AlphaFoldDB" id="A0A1P8JYV2"/>
<comment type="similarity">
    <text evidence="7">Belongs to the methyl-accepting chemotaxis (MCP) protein family.</text>
</comment>
<comment type="subcellular location">
    <subcellularLocation>
        <location evidence="1">Cell membrane</location>
        <topology evidence="1">Multi-pass membrane protein</topology>
    </subcellularLocation>
</comment>